<proteinExistence type="predicted"/>
<sequence>MTDPDPEYETFPQLMQVQLPGVQILADPRHTVKLDSAPKAALWRRRTLQVLRTLSAYVQAKHAARADGRPAGADLATLFSFVRSQQPGALISMRGVAPRESDAVVNTPRLAAHRYFPVPPEVDPTGTLMYVAHIAIGSGRNLAPRLYFHDDTDGPTGQLYVGYIGPHLPNTHTS</sequence>
<evidence type="ECO:0000313" key="2">
    <source>
        <dbReference type="Proteomes" id="UP000680750"/>
    </source>
</evidence>
<accession>A0A810LAL0</accession>
<dbReference type="AlphaFoldDB" id="A0A810LAL0"/>
<reference evidence="1" key="1">
    <citation type="submission" date="2020-08" db="EMBL/GenBank/DDBJ databases">
        <title>Whole genome shotgun sequence of Actinocatenispora sera NBRC 101916.</title>
        <authorList>
            <person name="Komaki H."/>
            <person name="Tamura T."/>
        </authorList>
    </citation>
    <scope>NUCLEOTIDE SEQUENCE</scope>
    <source>
        <strain evidence="1">NBRC 101916</strain>
    </source>
</reference>
<dbReference type="KEGG" id="aser:Asera_64050"/>
<name>A0A810LAL0_9ACTN</name>
<organism evidence="1 2">
    <name type="scientific">Actinocatenispora sera</name>
    <dbReference type="NCBI Taxonomy" id="390989"/>
    <lineage>
        <taxon>Bacteria</taxon>
        <taxon>Bacillati</taxon>
        <taxon>Actinomycetota</taxon>
        <taxon>Actinomycetes</taxon>
        <taxon>Micromonosporales</taxon>
        <taxon>Micromonosporaceae</taxon>
        <taxon>Actinocatenispora</taxon>
    </lineage>
</organism>
<evidence type="ECO:0000313" key="1">
    <source>
        <dbReference type="EMBL" id="BCJ32297.1"/>
    </source>
</evidence>
<keyword evidence="2" id="KW-1185">Reference proteome</keyword>
<protein>
    <submittedName>
        <fullName evidence="1">Uncharacterized protein</fullName>
    </submittedName>
</protein>
<dbReference type="EMBL" id="AP023354">
    <property type="protein sequence ID" value="BCJ32297.1"/>
    <property type="molecule type" value="Genomic_DNA"/>
</dbReference>
<gene>
    <name evidence="1" type="ORF">Asera_64050</name>
</gene>
<dbReference type="Proteomes" id="UP000680750">
    <property type="component" value="Chromosome"/>
</dbReference>